<proteinExistence type="predicted"/>
<dbReference type="STRING" id="1399797.GCA_000518285_00304"/>
<comment type="caution">
    <text evidence="1">The sequence shown here is derived from an EMBL/GenBank/DDBJ whole genome shotgun (WGS) entry which is preliminary data.</text>
</comment>
<dbReference type="RefSeq" id="WP_028126406.1">
    <property type="nucleotide sequence ID" value="NZ_PHNE01000002.1"/>
</dbReference>
<name>A0A2S5RDQ3_9MOLU</name>
<protein>
    <submittedName>
        <fullName evidence="1">Uncharacterized protein</fullName>
    </submittedName>
</protein>
<evidence type="ECO:0000313" key="1">
    <source>
        <dbReference type="EMBL" id="PPE05428.1"/>
    </source>
</evidence>
<dbReference type="EMBL" id="PHNE01000002">
    <property type="protein sequence ID" value="PPE05428.1"/>
    <property type="molecule type" value="Genomic_DNA"/>
</dbReference>
<evidence type="ECO:0000313" key="2">
    <source>
        <dbReference type="Proteomes" id="UP000237865"/>
    </source>
</evidence>
<accession>A0A2S5RDQ3</accession>
<keyword evidence="2" id="KW-1185">Reference proteome</keyword>
<reference evidence="1 2" key="1">
    <citation type="submission" date="2017-11" db="EMBL/GenBank/DDBJ databases">
        <title>Genome sequence of Entomoplasma lucivorax PIPN-2 (ATCC 49196).</title>
        <authorList>
            <person name="Lo W.-S."/>
            <person name="Gasparich G.E."/>
            <person name="Kuo C.-H."/>
        </authorList>
    </citation>
    <scope>NUCLEOTIDE SEQUENCE [LARGE SCALE GENOMIC DNA]</scope>
    <source>
        <strain evidence="1 2">PIPN-2</strain>
    </source>
</reference>
<gene>
    <name evidence="1" type="ORF">ELUCI_v1c05200</name>
</gene>
<sequence>MVCIKENCNNQASAQIKEDILDVNASENKWVTEEPTYKKVSLYYCKVHFREMMHVLTTKKVS</sequence>
<organism evidence="1 2">
    <name type="scientific">Williamsoniiplasma lucivorax</name>
    <dbReference type="NCBI Taxonomy" id="209274"/>
    <lineage>
        <taxon>Bacteria</taxon>
        <taxon>Bacillati</taxon>
        <taxon>Mycoplasmatota</taxon>
        <taxon>Mollicutes</taxon>
        <taxon>Entomoplasmatales</taxon>
        <taxon>Williamsoniiplasma</taxon>
    </lineage>
</organism>
<dbReference type="Proteomes" id="UP000237865">
    <property type="component" value="Unassembled WGS sequence"/>
</dbReference>
<dbReference type="AlphaFoldDB" id="A0A2S5RDQ3"/>